<dbReference type="EMBL" id="CP001769">
    <property type="protein sequence ID" value="ADB37723.1"/>
    <property type="molecule type" value="Genomic_DNA"/>
</dbReference>
<proteinExistence type="predicted"/>
<keyword evidence="5 7" id="KW-0418">Kinase</keyword>
<evidence type="ECO:0000259" key="6">
    <source>
        <dbReference type="PROSITE" id="PS50109"/>
    </source>
</evidence>
<dbReference type="RefSeq" id="WP_012926274.1">
    <property type="nucleotide sequence ID" value="NC_013730.1"/>
</dbReference>
<dbReference type="Proteomes" id="UP000002028">
    <property type="component" value="Chromosome"/>
</dbReference>
<dbReference type="AlphaFoldDB" id="D2QPZ0"/>
<dbReference type="HOGENOM" id="CLU_000445_114_71_10"/>
<dbReference type="InterPro" id="IPR013656">
    <property type="entry name" value="PAS_4"/>
</dbReference>
<dbReference type="KEGG" id="sli:Slin_1676"/>
<name>D2QPZ0_SPILD</name>
<dbReference type="SUPFAM" id="SSF55785">
    <property type="entry name" value="PYP-like sensor domain (PAS domain)"/>
    <property type="match status" value="2"/>
</dbReference>
<dbReference type="EC" id="2.7.13.3" evidence="2"/>
<dbReference type="InterPro" id="IPR052162">
    <property type="entry name" value="Sensor_kinase/Photoreceptor"/>
</dbReference>
<dbReference type="SUPFAM" id="SSF47384">
    <property type="entry name" value="Homodimeric domain of signal transducing histidine kinase"/>
    <property type="match status" value="1"/>
</dbReference>
<dbReference type="Gene3D" id="3.30.565.10">
    <property type="entry name" value="Histidine kinase-like ATPase, C-terminal domain"/>
    <property type="match status" value="1"/>
</dbReference>
<dbReference type="InterPro" id="IPR035965">
    <property type="entry name" value="PAS-like_dom_sf"/>
</dbReference>
<evidence type="ECO:0000256" key="1">
    <source>
        <dbReference type="ARBA" id="ARBA00000085"/>
    </source>
</evidence>
<dbReference type="FunFam" id="3.30.565.10:FF:000006">
    <property type="entry name" value="Sensor histidine kinase WalK"/>
    <property type="match status" value="1"/>
</dbReference>
<organism evidence="7 8">
    <name type="scientific">Spirosoma linguale (strain ATCC 33905 / DSM 74 / LMG 10896 / Claus 1)</name>
    <dbReference type="NCBI Taxonomy" id="504472"/>
    <lineage>
        <taxon>Bacteria</taxon>
        <taxon>Pseudomonadati</taxon>
        <taxon>Bacteroidota</taxon>
        <taxon>Cytophagia</taxon>
        <taxon>Cytophagales</taxon>
        <taxon>Cytophagaceae</taxon>
        <taxon>Spirosoma</taxon>
    </lineage>
</organism>
<dbReference type="PANTHER" id="PTHR43304">
    <property type="entry name" value="PHYTOCHROME-LIKE PROTEIN CPH1"/>
    <property type="match status" value="1"/>
</dbReference>
<keyword evidence="4" id="KW-0808">Transferase</keyword>
<dbReference type="InterPro" id="IPR003661">
    <property type="entry name" value="HisK_dim/P_dom"/>
</dbReference>
<dbReference type="InterPro" id="IPR036097">
    <property type="entry name" value="HisK_dim/P_sf"/>
</dbReference>
<dbReference type="SMART" id="SM00388">
    <property type="entry name" value="HisKA"/>
    <property type="match status" value="1"/>
</dbReference>
<dbReference type="InterPro" id="IPR005467">
    <property type="entry name" value="His_kinase_dom"/>
</dbReference>
<protein>
    <recommendedName>
        <fullName evidence="2">histidine kinase</fullName>
        <ecNumber evidence="2">2.7.13.3</ecNumber>
    </recommendedName>
</protein>
<dbReference type="PRINTS" id="PR00344">
    <property type="entry name" value="BCTRLSENSOR"/>
</dbReference>
<dbReference type="InterPro" id="IPR036890">
    <property type="entry name" value="HATPase_C_sf"/>
</dbReference>
<evidence type="ECO:0000313" key="8">
    <source>
        <dbReference type="Proteomes" id="UP000002028"/>
    </source>
</evidence>
<dbReference type="SUPFAM" id="SSF55874">
    <property type="entry name" value="ATPase domain of HSP90 chaperone/DNA topoisomerase II/histidine kinase"/>
    <property type="match status" value="1"/>
</dbReference>
<dbReference type="Pfam" id="PF02518">
    <property type="entry name" value="HATPase_c"/>
    <property type="match status" value="1"/>
</dbReference>
<dbReference type="PROSITE" id="PS50109">
    <property type="entry name" value="HIS_KIN"/>
    <property type="match status" value="1"/>
</dbReference>
<dbReference type="eggNOG" id="COG4251">
    <property type="taxonomic scope" value="Bacteria"/>
</dbReference>
<reference evidence="7 8" key="1">
    <citation type="journal article" date="2010" name="Stand. Genomic Sci.">
        <title>Complete genome sequence of Spirosoma linguale type strain (1).</title>
        <authorList>
            <person name="Lail K."/>
            <person name="Sikorski J."/>
            <person name="Saunders E."/>
            <person name="Lapidus A."/>
            <person name="Glavina Del Rio T."/>
            <person name="Copeland A."/>
            <person name="Tice H."/>
            <person name="Cheng J.-F."/>
            <person name="Lucas S."/>
            <person name="Nolan M."/>
            <person name="Bruce D."/>
            <person name="Goodwin L."/>
            <person name="Pitluck S."/>
            <person name="Ivanova N."/>
            <person name="Mavromatis K."/>
            <person name="Ovchinnikova G."/>
            <person name="Pati A."/>
            <person name="Chen A."/>
            <person name="Palaniappan K."/>
            <person name="Land M."/>
            <person name="Hauser L."/>
            <person name="Chang Y.-J."/>
            <person name="Jeffries C.D."/>
            <person name="Chain P."/>
            <person name="Brettin T."/>
            <person name="Detter J.C."/>
            <person name="Schuetze A."/>
            <person name="Rohde M."/>
            <person name="Tindall B.J."/>
            <person name="Goeker M."/>
            <person name="Bristow J."/>
            <person name="Eisen J.A."/>
            <person name="Markowitz V."/>
            <person name="Hugenholtz P."/>
            <person name="Kyrpides N.C."/>
            <person name="Klenk H.-P."/>
            <person name="Chen F."/>
        </authorList>
    </citation>
    <scope>NUCLEOTIDE SEQUENCE [LARGE SCALE GENOMIC DNA]</scope>
    <source>
        <strain evidence="8">ATCC 33905 / DSM 74 / LMG 10896 / Claus 1</strain>
    </source>
</reference>
<dbReference type="InterPro" id="IPR003594">
    <property type="entry name" value="HATPase_dom"/>
</dbReference>
<accession>D2QPZ0</accession>
<evidence type="ECO:0000256" key="4">
    <source>
        <dbReference type="ARBA" id="ARBA00022679"/>
    </source>
</evidence>
<keyword evidence="8" id="KW-1185">Reference proteome</keyword>
<gene>
    <name evidence="7" type="ordered locus">Slin_1676</name>
</gene>
<comment type="catalytic activity">
    <reaction evidence="1">
        <text>ATP + protein L-histidine = ADP + protein N-phospho-L-histidine.</text>
        <dbReference type="EC" id="2.7.13.3"/>
    </reaction>
</comment>
<sequence>MNVVNAISHQDMSLSAALIELSQDGILVLASEQPTVSGFQVIQANARALSLLSGLKKPLVGTPVDQLPAPFTSHYLGAYIDQALNQATPVRFQLLHSFFTTSSVTIYECQLLNVDSQRLILSIGLLQVPPERSQLLEQVIESMPTGLVMFQALRDTNQTIVDFQAILCNQLGADISRQSKETILTKPISQRYPNMRAEELFYRYKDVVTTGQRHQDLVYLQPQDIWLDVSVVKYGDGLLVSFQDVTQRQKAASLLESVLRSSPASIRYYESIRDHTGRIVDFKISTGNELDAYQRYRPSQSITGKRLLELYPSVADNGLFDRFVAVVESGKSDHFERFHPLETHGVWFDCVAVQHGDGLVLTTLDITYRKEAQLDQQRQATVLQTVLDNSLTGITLLKTVYNTAGTIVDFSLEKINATLAQTLKQLPERLVGKTLSEFIPHQMSNGLFERYAAVARTGEAQRFVWSNSTDTVWYDMSVVPCFDGLIVTLMDITAIKLAQLDQERQADLLKGVLNSSTTSILVLEPHRDDAGQIADFAINLANPATIRLFFPFVNRDFTQEELQSQSLLTVFPAVKERALFSALVLVVMTGQSIHESVDYPTMGLTYEYDIRPFRGGVLLITTDITPLRVYQQQLEAKNVALSRSNEYLQQFAYVASHDLQEPLRKIHSFGDMLLTQHATALDATGQDLLRRQQNAVLRMQLLIKNLLDYSRLTTQQKPFVSVSLQTITQEILSDLEMRIQETKAHITITELPTIRGDATQLRQLIQNLITNALKFTKPDQPPQIRLDAILLTADQLPATEFTQEQGQWVALRIVDEGIGFNEHYRERIFELFHRLHGRSQYTGTGIGLAVVKKVIENHHGFITTHSQPGEGATFTVYLPMT</sequence>
<dbReference type="Pfam" id="PF00512">
    <property type="entry name" value="HisKA"/>
    <property type="match status" value="1"/>
</dbReference>
<dbReference type="Gene3D" id="3.30.450.20">
    <property type="entry name" value="PAS domain"/>
    <property type="match status" value="4"/>
</dbReference>
<dbReference type="STRING" id="504472.Slin_1676"/>
<dbReference type="Gene3D" id="1.10.287.130">
    <property type="match status" value="1"/>
</dbReference>
<dbReference type="InterPro" id="IPR004358">
    <property type="entry name" value="Sig_transdc_His_kin-like_C"/>
</dbReference>
<dbReference type="PANTHER" id="PTHR43304:SF1">
    <property type="entry name" value="PAC DOMAIN-CONTAINING PROTEIN"/>
    <property type="match status" value="1"/>
</dbReference>
<evidence type="ECO:0000256" key="2">
    <source>
        <dbReference type="ARBA" id="ARBA00012438"/>
    </source>
</evidence>
<dbReference type="SMART" id="SM00387">
    <property type="entry name" value="HATPase_c"/>
    <property type="match status" value="1"/>
</dbReference>
<dbReference type="CDD" id="cd00082">
    <property type="entry name" value="HisKA"/>
    <property type="match status" value="1"/>
</dbReference>
<evidence type="ECO:0000313" key="7">
    <source>
        <dbReference type="EMBL" id="ADB37723.1"/>
    </source>
</evidence>
<keyword evidence="3" id="KW-0597">Phosphoprotein</keyword>
<dbReference type="Pfam" id="PF08448">
    <property type="entry name" value="PAS_4"/>
    <property type="match status" value="1"/>
</dbReference>
<evidence type="ECO:0000256" key="3">
    <source>
        <dbReference type="ARBA" id="ARBA00022553"/>
    </source>
</evidence>
<feature type="domain" description="Histidine kinase" evidence="6">
    <location>
        <begin position="654"/>
        <end position="881"/>
    </location>
</feature>
<dbReference type="GO" id="GO:0000155">
    <property type="term" value="F:phosphorelay sensor kinase activity"/>
    <property type="evidence" value="ECO:0007669"/>
    <property type="project" value="InterPro"/>
</dbReference>
<evidence type="ECO:0000256" key="5">
    <source>
        <dbReference type="ARBA" id="ARBA00022777"/>
    </source>
</evidence>